<dbReference type="SUPFAM" id="SSF49373">
    <property type="entry name" value="Invasin/intimin cell-adhesion fragments"/>
    <property type="match status" value="1"/>
</dbReference>
<proteinExistence type="predicted"/>
<dbReference type="RefSeq" id="WP_184137900.1">
    <property type="nucleotide sequence ID" value="NZ_JACHFL010000025.1"/>
</dbReference>
<organism evidence="1 2">
    <name type="scientific">Deinococcus humi</name>
    <dbReference type="NCBI Taxonomy" id="662880"/>
    <lineage>
        <taxon>Bacteria</taxon>
        <taxon>Thermotogati</taxon>
        <taxon>Deinococcota</taxon>
        <taxon>Deinococci</taxon>
        <taxon>Deinococcales</taxon>
        <taxon>Deinococcaceae</taxon>
        <taxon>Deinococcus</taxon>
    </lineage>
</organism>
<dbReference type="AlphaFoldDB" id="A0A7W8JZB7"/>
<evidence type="ECO:0000313" key="1">
    <source>
        <dbReference type="EMBL" id="MBB5366006.1"/>
    </source>
</evidence>
<dbReference type="Proteomes" id="UP000552709">
    <property type="component" value="Unassembled WGS sequence"/>
</dbReference>
<protein>
    <recommendedName>
        <fullName evidence="3">BIG2 domain-containing protein</fullName>
    </recommendedName>
</protein>
<dbReference type="InterPro" id="IPR008964">
    <property type="entry name" value="Invasin/intimin_cell_adhesion"/>
</dbReference>
<accession>A0A7W8JZB7</accession>
<dbReference type="EMBL" id="JACHFL010000025">
    <property type="protein sequence ID" value="MBB5366006.1"/>
    <property type="molecule type" value="Genomic_DNA"/>
</dbReference>
<keyword evidence="2" id="KW-1185">Reference proteome</keyword>
<evidence type="ECO:0000313" key="2">
    <source>
        <dbReference type="Proteomes" id="UP000552709"/>
    </source>
</evidence>
<sequence>MPGAPVIREFHIVGVNSDNLMVVGYWPHFQRYTTFLDAPSHVSREVLWTSSRPDVATIDQSGMLRSVCAREPGRTITATLKAAPTFTSRTVFGRGGGGMVCKRGPVDR</sequence>
<reference evidence="1 2" key="1">
    <citation type="submission" date="2020-08" db="EMBL/GenBank/DDBJ databases">
        <title>Genomic Encyclopedia of Type Strains, Phase IV (KMG-IV): sequencing the most valuable type-strain genomes for metagenomic binning, comparative biology and taxonomic classification.</title>
        <authorList>
            <person name="Goeker M."/>
        </authorList>
    </citation>
    <scope>NUCLEOTIDE SEQUENCE [LARGE SCALE GENOMIC DNA]</scope>
    <source>
        <strain evidence="1 2">DSM 27939</strain>
    </source>
</reference>
<dbReference type="Gene3D" id="2.60.40.1080">
    <property type="match status" value="1"/>
</dbReference>
<name>A0A7W8JZB7_9DEIO</name>
<gene>
    <name evidence="1" type="ORF">HNQ08_005132</name>
</gene>
<evidence type="ECO:0008006" key="3">
    <source>
        <dbReference type="Google" id="ProtNLM"/>
    </source>
</evidence>
<comment type="caution">
    <text evidence="1">The sequence shown here is derived from an EMBL/GenBank/DDBJ whole genome shotgun (WGS) entry which is preliminary data.</text>
</comment>